<keyword evidence="1 5" id="KW-0347">Helicase</keyword>
<comment type="cofactor">
    <cofactor evidence="1">
        <name>Mg(2+)</name>
        <dbReference type="ChEBI" id="CHEBI:18420"/>
    </cofactor>
</comment>
<evidence type="ECO:0000259" key="4">
    <source>
        <dbReference type="Pfam" id="PF14214"/>
    </source>
</evidence>
<organism evidence="5 6">
    <name type="scientific">Corchorus olitorius</name>
    <dbReference type="NCBI Taxonomy" id="93759"/>
    <lineage>
        <taxon>Eukaryota</taxon>
        <taxon>Viridiplantae</taxon>
        <taxon>Streptophyta</taxon>
        <taxon>Embryophyta</taxon>
        <taxon>Tracheophyta</taxon>
        <taxon>Spermatophyta</taxon>
        <taxon>Magnoliopsida</taxon>
        <taxon>eudicotyledons</taxon>
        <taxon>Gunneridae</taxon>
        <taxon>Pentapetalae</taxon>
        <taxon>rosids</taxon>
        <taxon>malvids</taxon>
        <taxon>Malvales</taxon>
        <taxon>Malvaceae</taxon>
        <taxon>Grewioideae</taxon>
        <taxon>Apeibeae</taxon>
        <taxon>Corchorus</taxon>
    </lineage>
</organism>
<feature type="region of interest" description="Disordered" evidence="2">
    <location>
        <begin position="106"/>
        <end position="137"/>
    </location>
</feature>
<dbReference type="EC" id="5.6.2.3" evidence="1"/>
<dbReference type="GO" id="GO:0043139">
    <property type="term" value="F:5'-3' DNA helicase activity"/>
    <property type="evidence" value="ECO:0007669"/>
    <property type="project" value="UniProtKB-EC"/>
</dbReference>
<feature type="domain" description="DNA helicase Pif1-like DEAD-box helicase" evidence="3">
    <location>
        <begin position="1005"/>
        <end position="1044"/>
    </location>
</feature>
<dbReference type="GO" id="GO:0006310">
    <property type="term" value="P:DNA recombination"/>
    <property type="evidence" value="ECO:0007669"/>
    <property type="project" value="UniProtKB-KW"/>
</dbReference>
<keyword evidence="1" id="KW-0067">ATP-binding</keyword>
<feature type="compositionally biased region" description="Basic residues" evidence="2">
    <location>
        <begin position="123"/>
        <end position="137"/>
    </location>
</feature>
<proteinExistence type="inferred from homology"/>
<comment type="caution">
    <text evidence="5">The sequence shown here is derived from an EMBL/GenBank/DDBJ whole genome shotgun (WGS) entry which is preliminary data.</text>
</comment>
<evidence type="ECO:0000313" key="5">
    <source>
        <dbReference type="EMBL" id="OMO57296.1"/>
    </source>
</evidence>
<dbReference type="PANTHER" id="PTHR45786">
    <property type="entry name" value="DNA BINDING PROTEIN-LIKE"/>
    <property type="match status" value="1"/>
</dbReference>
<sequence length="1045" mass="118137">MDLLSGVSLNSACFVDELLYDVPIDMELKMEGQCAVVSGVGLVVAEFASPLSDYFAYMSVFAGPILQADSSQELHRQADDNCGVGDVEMFDVLVKVGNLDMDRVQSTREVPSAGPVSIQPKPMKQRQRKFVSKRIRKSQCSSSFDRGLSSADCGINVAESSSPHTVGSVNGLSDQRSFLHHSQPSPRVPMDDDVETEQADRSSVCPSDKLLDNDGSSPHQFALHLTVEHPRKITDSHYFGRPDVVCHFCGAMMWMEERPTPPFLDSLLDPNGGPTSRLLRNNIRVYNSLFQFTSLGGKVDNSVNGHSGPFIFRLNNQTYHQIAHLLPSEDYRPQFAQMYIYDCSDEVSYRNDSVVGVRSSDCVNHLIVGGLMVMLDDINPIVKLLRSAKERIALDGSKEVRIRLVRGRGSDPRTYAAPTCDQVGGLNVGDFGRSNGDGDVVVQYKESGLQHISTVHSLYMALQYPLLFPYGEDGFVPNLNYIASPVKDPNARKTISMRDYYSYQLQQRASNGETLLRGGRLFQQFCVDAFSAVQEGELHWLDNHQKEIMADMYTNVKDLMRRCDVDASGAGKRIVLPASFTGGPRYLYQKYQDAMAICRAYGYPDLFITFTCNGNWPELKEAMEFLLGLRPEDRPDLVTRMFHVKLQSLIDDLMKKSFFGPALAAKLPDKELDPIGYEAVTAFMMHGPCWVTNPTAPSMEKKRCEVVDEIRAYLDCRYLCAYEACWCMFSFKIHLRQPAVLRLLYESTRSLLYADFPSHFVWHSSEKTWEPRQKCRSIGRVIQINVLAGELYYLRLLLNVVRGPRSYEEIRTVNGILYPRYQAACEACGLIGDDREWHDAIVESSHAAFAYEIRELYCMLVIFCQVIFCLKLYDVFFSPFFLLLFLIVRDFLVLKMGFALLMTGQISDPTSLFDAHWKIMSDDIEYRFKELRGDPTYVMPDADLRDHVLLSVDDILHRFGSSFADKNIPTPQSDLHQPNCDRLILEEMNYEHANLDSEHTSLVCCLNPQQLAVYDAVLESIECGMGKMFFVHGHGGTGKTFLWKP</sequence>
<feature type="region of interest" description="Disordered" evidence="2">
    <location>
        <begin position="160"/>
        <end position="213"/>
    </location>
</feature>
<dbReference type="InterPro" id="IPR010285">
    <property type="entry name" value="DNA_helicase_pif1-like_DEAD"/>
</dbReference>
<keyword evidence="1" id="KW-0227">DNA damage</keyword>
<dbReference type="GO" id="GO:0000723">
    <property type="term" value="P:telomere maintenance"/>
    <property type="evidence" value="ECO:0007669"/>
    <property type="project" value="InterPro"/>
</dbReference>
<evidence type="ECO:0000313" key="6">
    <source>
        <dbReference type="Proteomes" id="UP000187203"/>
    </source>
</evidence>
<accession>A0A1R3GGU3</accession>
<keyword evidence="6" id="KW-1185">Reference proteome</keyword>
<dbReference type="Proteomes" id="UP000187203">
    <property type="component" value="Unassembled WGS sequence"/>
</dbReference>
<feature type="compositionally biased region" description="Polar residues" evidence="2">
    <location>
        <begin position="160"/>
        <end position="185"/>
    </location>
</feature>
<keyword evidence="1" id="KW-0234">DNA repair</keyword>
<name>A0A1R3GGU3_9ROSI</name>
<comment type="catalytic activity">
    <reaction evidence="1">
        <text>ATP + H2O = ADP + phosphate + H(+)</text>
        <dbReference type="Rhea" id="RHEA:13065"/>
        <dbReference type="ChEBI" id="CHEBI:15377"/>
        <dbReference type="ChEBI" id="CHEBI:15378"/>
        <dbReference type="ChEBI" id="CHEBI:30616"/>
        <dbReference type="ChEBI" id="CHEBI:43474"/>
        <dbReference type="ChEBI" id="CHEBI:456216"/>
        <dbReference type="EC" id="5.6.2.3"/>
    </reaction>
</comment>
<dbReference type="GO" id="GO:0006281">
    <property type="term" value="P:DNA repair"/>
    <property type="evidence" value="ECO:0007669"/>
    <property type="project" value="UniProtKB-KW"/>
</dbReference>
<evidence type="ECO:0000259" key="3">
    <source>
        <dbReference type="Pfam" id="PF05970"/>
    </source>
</evidence>
<dbReference type="OrthoDB" id="1928976at2759"/>
<dbReference type="AlphaFoldDB" id="A0A1R3GGU3"/>
<dbReference type="GO" id="GO:0005524">
    <property type="term" value="F:ATP binding"/>
    <property type="evidence" value="ECO:0007669"/>
    <property type="project" value="UniProtKB-KW"/>
</dbReference>
<evidence type="ECO:0000256" key="1">
    <source>
        <dbReference type="RuleBase" id="RU363044"/>
    </source>
</evidence>
<dbReference type="EMBL" id="AWUE01022598">
    <property type="protein sequence ID" value="OMO57296.1"/>
    <property type="molecule type" value="Genomic_DNA"/>
</dbReference>
<evidence type="ECO:0000256" key="2">
    <source>
        <dbReference type="SAM" id="MobiDB-lite"/>
    </source>
</evidence>
<keyword evidence="1" id="KW-0547">Nucleotide-binding</keyword>
<dbReference type="GO" id="GO:0016887">
    <property type="term" value="F:ATP hydrolysis activity"/>
    <property type="evidence" value="ECO:0007669"/>
    <property type="project" value="RHEA"/>
</dbReference>
<dbReference type="InterPro" id="IPR025476">
    <property type="entry name" value="Helitron_helicase-like"/>
</dbReference>
<dbReference type="Pfam" id="PF05970">
    <property type="entry name" value="PIF1"/>
    <property type="match status" value="1"/>
</dbReference>
<dbReference type="Pfam" id="PF14214">
    <property type="entry name" value="Helitron_like_N"/>
    <property type="match status" value="1"/>
</dbReference>
<dbReference type="PANTHER" id="PTHR45786:SF74">
    <property type="entry name" value="ATP-DEPENDENT DNA HELICASE"/>
    <property type="match status" value="1"/>
</dbReference>
<dbReference type="STRING" id="93759.A0A1R3GGU3"/>
<reference evidence="6" key="1">
    <citation type="submission" date="2013-09" db="EMBL/GenBank/DDBJ databases">
        <title>Corchorus olitorius genome sequencing.</title>
        <authorList>
            <person name="Alam M."/>
            <person name="Haque M.S."/>
            <person name="Islam M.S."/>
            <person name="Emdad E.M."/>
            <person name="Islam M.M."/>
            <person name="Ahmed B."/>
            <person name="Halim A."/>
            <person name="Hossen Q.M.M."/>
            <person name="Hossain M.Z."/>
            <person name="Ahmed R."/>
            <person name="Khan M.M."/>
            <person name="Islam R."/>
            <person name="Rashid M.M."/>
            <person name="Khan S.A."/>
            <person name="Rahman M.S."/>
            <person name="Alam M."/>
            <person name="Yahiya A.S."/>
            <person name="Khan M.S."/>
            <person name="Azam M.S."/>
            <person name="Haque T."/>
            <person name="Lashkar M.Z.H."/>
            <person name="Akhand A.I."/>
            <person name="Morshed G."/>
            <person name="Roy S."/>
            <person name="Uddin K.S."/>
            <person name="Rabeya T."/>
            <person name="Hossain A.S."/>
            <person name="Chowdhury A."/>
            <person name="Snigdha A.R."/>
            <person name="Mortoza M.S."/>
            <person name="Matin S.A."/>
            <person name="Hoque S.M.E."/>
            <person name="Islam M.K."/>
            <person name="Roy D.K."/>
            <person name="Haider R."/>
            <person name="Moosa M.M."/>
            <person name="Elias S.M."/>
            <person name="Hasan A.M."/>
            <person name="Jahan S."/>
            <person name="Shafiuddin M."/>
            <person name="Mahmood N."/>
            <person name="Shommy N.S."/>
        </authorList>
    </citation>
    <scope>NUCLEOTIDE SEQUENCE [LARGE SCALE GENOMIC DNA]</scope>
    <source>
        <strain evidence="6">cv. O-4</strain>
    </source>
</reference>
<feature type="domain" description="Helitron helicase-like" evidence="4">
    <location>
        <begin position="500"/>
        <end position="663"/>
    </location>
</feature>
<comment type="similarity">
    <text evidence="1">Belongs to the helicase family.</text>
</comment>
<protein>
    <recommendedName>
        <fullName evidence="1">ATP-dependent DNA helicase</fullName>
        <ecNumber evidence="1">5.6.2.3</ecNumber>
    </recommendedName>
</protein>
<gene>
    <name evidence="5" type="ORF">COLO4_35441</name>
</gene>
<keyword evidence="1" id="KW-0233">DNA recombination</keyword>
<keyword evidence="1" id="KW-0378">Hydrolase</keyword>